<sequence length="239" mass="26886">MVLCLGWIPSALVKGSSTQRFFVPEVSSWTRTISGAKVLRIRIRLSSCVPTLSLVFLGGLTVSTITPLTFTILLEVYNVLCIAFAGFPYVFILHISVDVGGENCKEIGLNLLLCIGQWTIRPLAYHRAPSLSSSRRRFRKQGASALEQGIVLGDKHLHTMELEMMTGNKTDLLKNRVKSFFLQRLMDPNRPSRMERFLESSKPHVRFLILQGHHCRLQGTSSFRAFASSPLSIVLRFIH</sequence>
<keyword evidence="3" id="KW-1185">Reference proteome</keyword>
<evidence type="ECO:0000313" key="3">
    <source>
        <dbReference type="Proteomes" id="UP001367508"/>
    </source>
</evidence>
<evidence type="ECO:0000313" key="2">
    <source>
        <dbReference type="EMBL" id="KAK7349909.1"/>
    </source>
</evidence>
<comment type="caution">
    <text evidence="2">The sequence shown here is derived from an EMBL/GenBank/DDBJ whole genome shotgun (WGS) entry which is preliminary data.</text>
</comment>
<dbReference type="EMBL" id="JAYMYQ010000002">
    <property type="protein sequence ID" value="KAK7349909.1"/>
    <property type="molecule type" value="Genomic_DNA"/>
</dbReference>
<proteinExistence type="predicted"/>
<gene>
    <name evidence="2" type="ORF">VNO77_07760</name>
</gene>
<dbReference type="AlphaFoldDB" id="A0AAN9QWB4"/>
<name>A0AAN9QWB4_CANGL</name>
<evidence type="ECO:0000256" key="1">
    <source>
        <dbReference type="SAM" id="Phobius"/>
    </source>
</evidence>
<reference evidence="2 3" key="1">
    <citation type="submission" date="2024-01" db="EMBL/GenBank/DDBJ databases">
        <title>The genomes of 5 underutilized Papilionoideae crops provide insights into root nodulation and disease resistanc.</title>
        <authorList>
            <person name="Jiang F."/>
        </authorList>
    </citation>
    <scope>NUCLEOTIDE SEQUENCE [LARGE SCALE GENOMIC DNA]</scope>
    <source>
        <strain evidence="2">LVBAO_FW01</strain>
        <tissue evidence="2">Leaves</tissue>
    </source>
</reference>
<keyword evidence="1" id="KW-0812">Transmembrane</keyword>
<feature type="transmembrane region" description="Helical" evidence="1">
    <location>
        <begin position="49"/>
        <end position="70"/>
    </location>
</feature>
<dbReference type="Proteomes" id="UP001367508">
    <property type="component" value="Unassembled WGS sequence"/>
</dbReference>
<keyword evidence="1" id="KW-0472">Membrane</keyword>
<feature type="transmembrane region" description="Helical" evidence="1">
    <location>
        <begin position="76"/>
        <end position="97"/>
    </location>
</feature>
<accession>A0AAN9QWB4</accession>
<organism evidence="2 3">
    <name type="scientific">Canavalia gladiata</name>
    <name type="common">Sword bean</name>
    <name type="synonym">Dolichos gladiatus</name>
    <dbReference type="NCBI Taxonomy" id="3824"/>
    <lineage>
        <taxon>Eukaryota</taxon>
        <taxon>Viridiplantae</taxon>
        <taxon>Streptophyta</taxon>
        <taxon>Embryophyta</taxon>
        <taxon>Tracheophyta</taxon>
        <taxon>Spermatophyta</taxon>
        <taxon>Magnoliopsida</taxon>
        <taxon>eudicotyledons</taxon>
        <taxon>Gunneridae</taxon>
        <taxon>Pentapetalae</taxon>
        <taxon>rosids</taxon>
        <taxon>fabids</taxon>
        <taxon>Fabales</taxon>
        <taxon>Fabaceae</taxon>
        <taxon>Papilionoideae</taxon>
        <taxon>50 kb inversion clade</taxon>
        <taxon>NPAAA clade</taxon>
        <taxon>indigoferoid/millettioid clade</taxon>
        <taxon>Phaseoleae</taxon>
        <taxon>Canavalia</taxon>
    </lineage>
</organism>
<keyword evidence="1" id="KW-1133">Transmembrane helix</keyword>
<protein>
    <submittedName>
        <fullName evidence="2">Uncharacterized protein</fullName>
    </submittedName>
</protein>